<dbReference type="GO" id="GO:0005516">
    <property type="term" value="F:calmodulin binding"/>
    <property type="evidence" value="ECO:0007669"/>
    <property type="project" value="InterPro"/>
</dbReference>
<dbReference type="PROSITE" id="PS50021">
    <property type="entry name" value="CH"/>
    <property type="match status" value="1"/>
</dbReference>
<proteinExistence type="predicted"/>
<dbReference type="InterPro" id="IPR036872">
    <property type="entry name" value="CH_dom_sf"/>
</dbReference>
<dbReference type="PANTHER" id="PTHR21595:SF0">
    <property type="entry name" value="PATRONIN"/>
    <property type="match status" value="1"/>
</dbReference>
<evidence type="ECO:0000313" key="3">
    <source>
        <dbReference type="EMBL" id="CAG9134719.1"/>
    </source>
</evidence>
<gene>
    <name evidence="3" type="ORF">PLXY2_LOCUS12981</name>
</gene>
<evidence type="ECO:0000256" key="1">
    <source>
        <dbReference type="SAM" id="MobiDB-lite"/>
    </source>
</evidence>
<sequence>MVAMVASASGYGTLRRFLSAPEGQQEAPVPSASIAVSSKQRASIKWLLSKAFNNRVPDNLQEPFYRDHEVRVGVRGLCECECRRNAQEEEARTEEKEVEEYGPGAPETPDRGGLANAELYCLALANMYSEPNYHSLNHWNILQTMARKGVTIVDPPDCPLTETQLIQNNPLRMTMARKGVTIVDPPDCPLMETQLIQNNPLRMSAHMTVIESLMSLYAREVVTLDRVAAAAQRFGAYQPPAPGSGVPHEDGLVCWVNAAAGKLNEAEPDPSSHVPMVKNLQDMCDGTALAALISFYCPDALPRSQVRVGRMASIQDCLHNLMLVHRFCSEYLPHNIFHMLPEDVTYMRGSMRQNLIAMLADLFNMLEVHPVKCVKNPTAEAGECNEHGVRRSRRLPPPPPLGIPDLRPGADLGEPFAVARPGSGAARRGRSACSTPERRSCSPQREHFVVHRGRGVTTLATVARLEDAGVKSLIVNYSESGAAVSSCSPQREHFVVHRGRGVTTLATVARLEDAGVRCGGRSCSPQREHFVVHRGRGVTTLATVARLEDAG</sequence>
<dbReference type="GO" id="GO:0007026">
    <property type="term" value="P:negative regulation of microtubule depolymerization"/>
    <property type="evidence" value="ECO:0007669"/>
    <property type="project" value="TreeGrafter"/>
</dbReference>
<dbReference type="InterPro" id="IPR058042">
    <property type="entry name" value="CAMSAP_N"/>
</dbReference>
<feature type="compositionally biased region" description="Low complexity" evidence="1">
    <location>
        <begin position="422"/>
        <end position="434"/>
    </location>
</feature>
<reference evidence="3" key="1">
    <citation type="submission" date="2020-11" db="EMBL/GenBank/DDBJ databases">
        <authorList>
            <person name="Whiteford S."/>
        </authorList>
    </citation>
    <scope>NUCLEOTIDE SEQUENCE</scope>
</reference>
<comment type="caution">
    <text evidence="3">The sequence shown here is derived from an EMBL/GenBank/DDBJ whole genome shotgun (WGS) entry which is preliminary data.</text>
</comment>
<dbReference type="EMBL" id="CAJHNJ030000084">
    <property type="protein sequence ID" value="CAG9134719.1"/>
    <property type="molecule type" value="Genomic_DNA"/>
</dbReference>
<dbReference type="InterPro" id="IPR032940">
    <property type="entry name" value="CAMSAP"/>
</dbReference>
<feature type="compositionally biased region" description="Basic and acidic residues" evidence="1">
    <location>
        <begin position="86"/>
        <end position="95"/>
    </location>
</feature>
<name>A0A8S4G3A4_PLUXY</name>
<dbReference type="GO" id="GO:0031122">
    <property type="term" value="P:cytoplasmic microtubule organization"/>
    <property type="evidence" value="ECO:0007669"/>
    <property type="project" value="TreeGrafter"/>
</dbReference>
<dbReference type="AlphaFoldDB" id="A0A8S4G3A4"/>
<dbReference type="GO" id="GO:0036449">
    <property type="term" value="C:microtubule minus-end"/>
    <property type="evidence" value="ECO:0007669"/>
    <property type="project" value="TreeGrafter"/>
</dbReference>
<evidence type="ECO:0000313" key="4">
    <source>
        <dbReference type="Proteomes" id="UP000653454"/>
    </source>
</evidence>
<dbReference type="Proteomes" id="UP000653454">
    <property type="component" value="Unassembled WGS sequence"/>
</dbReference>
<organism evidence="3 4">
    <name type="scientific">Plutella xylostella</name>
    <name type="common">Diamondback moth</name>
    <name type="synonym">Plutella maculipennis</name>
    <dbReference type="NCBI Taxonomy" id="51655"/>
    <lineage>
        <taxon>Eukaryota</taxon>
        <taxon>Metazoa</taxon>
        <taxon>Ecdysozoa</taxon>
        <taxon>Arthropoda</taxon>
        <taxon>Hexapoda</taxon>
        <taxon>Insecta</taxon>
        <taxon>Pterygota</taxon>
        <taxon>Neoptera</taxon>
        <taxon>Endopterygota</taxon>
        <taxon>Lepidoptera</taxon>
        <taxon>Glossata</taxon>
        <taxon>Ditrysia</taxon>
        <taxon>Yponomeutoidea</taxon>
        <taxon>Plutellidae</taxon>
        <taxon>Plutella</taxon>
    </lineage>
</organism>
<dbReference type="InterPro" id="IPR022613">
    <property type="entry name" value="CH_CAMSAP_2"/>
</dbReference>
<dbReference type="SUPFAM" id="SSF47576">
    <property type="entry name" value="Calponin-homology domain, CH-domain"/>
    <property type="match status" value="1"/>
</dbReference>
<feature type="region of interest" description="Disordered" evidence="1">
    <location>
        <begin position="86"/>
        <end position="110"/>
    </location>
</feature>
<dbReference type="InterPro" id="IPR001715">
    <property type="entry name" value="CH_dom"/>
</dbReference>
<protein>
    <submittedName>
        <fullName evidence="3">(diamondback moth) hypothetical protein</fullName>
    </submittedName>
</protein>
<dbReference type="Pfam" id="PF25532">
    <property type="entry name" value="CH_CAMSAP2_N"/>
    <property type="match status" value="2"/>
</dbReference>
<feature type="domain" description="Calponin-homology (CH)" evidence="2">
    <location>
        <begin position="246"/>
        <end position="364"/>
    </location>
</feature>
<accession>A0A8S4G3A4</accession>
<dbReference type="GO" id="GO:0051011">
    <property type="term" value="F:microtubule minus-end binding"/>
    <property type="evidence" value="ECO:0007669"/>
    <property type="project" value="TreeGrafter"/>
</dbReference>
<keyword evidence="4" id="KW-1185">Reference proteome</keyword>
<dbReference type="Pfam" id="PF11971">
    <property type="entry name" value="CAMSAP_CH"/>
    <property type="match status" value="1"/>
</dbReference>
<evidence type="ECO:0000259" key="2">
    <source>
        <dbReference type="PROSITE" id="PS50021"/>
    </source>
</evidence>
<dbReference type="PANTHER" id="PTHR21595">
    <property type="entry name" value="PATRONIN"/>
    <property type="match status" value="1"/>
</dbReference>
<dbReference type="CDD" id="cd00014">
    <property type="entry name" value="CH_SF"/>
    <property type="match status" value="1"/>
</dbReference>
<feature type="region of interest" description="Disordered" evidence="1">
    <location>
        <begin position="421"/>
        <end position="440"/>
    </location>
</feature>